<evidence type="ECO:0000313" key="1">
    <source>
        <dbReference type="EMBL" id="KAK0445260.1"/>
    </source>
</evidence>
<gene>
    <name evidence="1" type="ORF">EV421DRAFT_1902727</name>
</gene>
<accession>A0AA39JNT5</accession>
<reference evidence="1" key="1">
    <citation type="submission" date="2023-06" db="EMBL/GenBank/DDBJ databases">
        <authorList>
            <consortium name="Lawrence Berkeley National Laboratory"/>
            <person name="Ahrendt S."/>
            <person name="Sahu N."/>
            <person name="Indic B."/>
            <person name="Wong-Bajracharya J."/>
            <person name="Merenyi Z."/>
            <person name="Ke H.-M."/>
            <person name="Monk M."/>
            <person name="Kocsube S."/>
            <person name="Drula E."/>
            <person name="Lipzen A."/>
            <person name="Balint B."/>
            <person name="Henrissat B."/>
            <person name="Andreopoulos B."/>
            <person name="Martin F.M."/>
            <person name="Harder C.B."/>
            <person name="Rigling D."/>
            <person name="Ford K.L."/>
            <person name="Foster G.D."/>
            <person name="Pangilinan J."/>
            <person name="Papanicolaou A."/>
            <person name="Barry K."/>
            <person name="LaButti K."/>
            <person name="Viragh M."/>
            <person name="Koriabine M."/>
            <person name="Yan M."/>
            <person name="Riley R."/>
            <person name="Champramary S."/>
            <person name="Plett K.L."/>
            <person name="Tsai I.J."/>
            <person name="Slot J."/>
            <person name="Sipos G."/>
            <person name="Plett J."/>
            <person name="Nagy L.G."/>
            <person name="Grigoriev I.V."/>
        </authorList>
    </citation>
    <scope>NUCLEOTIDE SEQUENCE</scope>
    <source>
        <strain evidence="1">FPL87.14</strain>
    </source>
</reference>
<name>A0AA39JNT5_9AGAR</name>
<keyword evidence="2" id="KW-1185">Reference proteome</keyword>
<dbReference type="Gene3D" id="3.40.50.720">
    <property type="entry name" value="NAD(P)-binding Rossmann-like Domain"/>
    <property type="match status" value="1"/>
</dbReference>
<dbReference type="EMBL" id="JAUEPT010000017">
    <property type="protein sequence ID" value="KAK0445260.1"/>
    <property type="molecule type" value="Genomic_DNA"/>
</dbReference>
<dbReference type="AlphaFoldDB" id="A0AA39JNT5"/>
<dbReference type="Proteomes" id="UP001175226">
    <property type="component" value="Unassembled WGS sequence"/>
</dbReference>
<evidence type="ECO:0000313" key="2">
    <source>
        <dbReference type="Proteomes" id="UP001175226"/>
    </source>
</evidence>
<proteinExistence type="predicted"/>
<sequence length="145" mass="15845">MNNTVNMVPVDHVALCTSLATISPLPDAALSVMHITARPLLTFNGMLSSLTQYGFPTEQCEYLGWRRKLEQHVMEAPDLNDTNTASVLRPHMERVNMTVDDKLMGKYLAWLVRAGFLPSLAIKNPAKTLPILAEGVVKAAGRSGA</sequence>
<comment type="caution">
    <text evidence="1">The sequence shown here is derived from an EMBL/GenBank/DDBJ whole genome shotgun (WGS) entry which is preliminary data.</text>
</comment>
<organism evidence="1 2">
    <name type="scientific">Armillaria borealis</name>
    <dbReference type="NCBI Taxonomy" id="47425"/>
    <lineage>
        <taxon>Eukaryota</taxon>
        <taxon>Fungi</taxon>
        <taxon>Dikarya</taxon>
        <taxon>Basidiomycota</taxon>
        <taxon>Agaricomycotina</taxon>
        <taxon>Agaricomycetes</taxon>
        <taxon>Agaricomycetidae</taxon>
        <taxon>Agaricales</taxon>
        <taxon>Marasmiineae</taxon>
        <taxon>Physalacriaceae</taxon>
        <taxon>Armillaria</taxon>
    </lineage>
</organism>
<protein>
    <submittedName>
        <fullName evidence="1">Uncharacterized protein</fullName>
    </submittedName>
</protein>